<dbReference type="SUPFAM" id="SSF101148">
    <property type="entry name" value="Plant invertase/pectin methylesterase inhibitor"/>
    <property type="match status" value="2"/>
</dbReference>
<dbReference type="EMBL" id="JAVXUO010002175">
    <property type="protein sequence ID" value="KAK2975584.1"/>
    <property type="molecule type" value="Genomic_DNA"/>
</dbReference>
<feature type="domain" description="Pectinesterase inhibitor" evidence="4">
    <location>
        <begin position="1"/>
        <end position="133"/>
    </location>
</feature>
<keyword evidence="6" id="KW-1185">Reference proteome</keyword>
<evidence type="ECO:0000256" key="2">
    <source>
        <dbReference type="ARBA" id="ARBA00023157"/>
    </source>
</evidence>
<dbReference type="SMART" id="SM00856">
    <property type="entry name" value="PMEI"/>
    <property type="match status" value="1"/>
</dbReference>
<sequence>MYHDLWVSSLRSNPHSAVADVKGLARIMLELFRDKATDNLVQVKKLQSTTTDPVIQGCLDVCSDEYGYANDTYIPEAFKYFERNSMIDALTNTAWAYDEVETCEDEFGEEHRSSPLTARNNYAMHISRIAEDIMSILIKSPQRGADVKGLARIMLELFRDKIIDNLVQVKKLQSSATDPVIQRCLEVCSTEYGLANDTYIPVAFGYFESNSMADAVTNTGWAYEEVETCEEEFGEEHPPKVDGHEKEYPAVLVRCRREQIGLCLLWSAVSITGRKSLLTERLITNQLGSIIRPVTAWSASSCELDHSFLLKGKLLLLNPKGKFEGWDQDLRHLFSSSSHVLQLIQPLRSIISSKKLWIITVLEKSLHGLPNLFGGKLPSLRGDCVILLWKRPACDDDAVLEHDRSIAEYEVYCAEDLTFSEELLTDFGIKRILIPLQAAPLGAADIASPIVVKFPVPSFATTTSKLGDSECPLLQKSDNTMVLLWLADRNLESGEDGAADGLRAIQRCKF</sequence>
<dbReference type="PANTHER" id="PTHR36710:SF18">
    <property type="entry name" value="PECTINESTERASE INHIBITOR 5-RELATED"/>
    <property type="match status" value="1"/>
</dbReference>
<keyword evidence="2" id="KW-1015">Disulfide bond</keyword>
<evidence type="ECO:0000256" key="3">
    <source>
        <dbReference type="ARBA" id="ARBA00038471"/>
    </source>
</evidence>
<gene>
    <name evidence="5" type="ORF">RJ640_014071</name>
</gene>
<evidence type="ECO:0000256" key="1">
    <source>
        <dbReference type="ARBA" id="ARBA00022729"/>
    </source>
</evidence>
<proteinExistence type="inferred from homology"/>
<keyword evidence="1" id="KW-0732">Signal</keyword>
<accession>A0AA88U8V4</accession>
<dbReference type="InterPro" id="IPR035513">
    <property type="entry name" value="Invertase/methylesterase_inhib"/>
</dbReference>
<dbReference type="AlphaFoldDB" id="A0AA88U8V4"/>
<dbReference type="NCBIfam" id="TIGR01614">
    <property type="entry name" value="PME_inhib"/>
    <property type="match status" value="2"/>
</dbReference>
<name>A0AA88U8V4_9ASTE</name>
<protein>
    <recommendedName>
        <fullName evidence="4">Pectinesterase inhibitor domain-containing protein</fullName>
    </recommendedName>
</protein>
<comment type="similarity">
    <text evidence="3">Belongs to the PMEI family.</text>
</comment>
<organism evidence="5 6">
    <name type="scientific">Escallonia rubra</name>
    <dbReference type="NCBI Taxonomy" id="112253"/>
    <lineage>
        <taxon>Eukaryota</taxon>
        <taxon>Viridiplantae</taxon>
        <taxon>Streptophyta</taxon>
        <taxon>Embryophyta</taxon>
        <taxon>Tracheophyta</taxon>
        <taxon>Spermatophyta</taxon>
        <taxon>Magnoliopsida</taxon>
        <taxon>eudicotyledons</taxon>
        <taxon>Gunneridae</taxon>
        <taxon>Pentapetalae</taxon>
        <taxon>asterids</taxon>
        <taxon>campanulids</taxon>
        <taxon>Escalloniales</taxon>
        <taxon>Escalloniaceae</taxon>
        <taxon>Escallonia</taxon>
    </lineage>
</organism>
<evidence type="ECO:0000313" key="6">
    <source>
        <dbReference type="Proteomes" id="UP001187471"/>
    </source>
</evidence>
<comment type="caution">
    <text evidence="5">The sequence shown here is derived from an EMBL/GenBank/DDBJ whole genome shotgun (WGS) entry which is preliminary data.</text>
</comment>
<dbReference type="Proteomes" id="UP001187471">
    <property type="component" value="Unassembled WGS sequence"/>
</dbReference>
<dbReference type="PANTHER" id="PTHR36710">
    <property type="entry name" value="PECTINESTERASE INHIBITOR-LIKE"/>
    <property type="match status" value="1"/>
</dbReference>
<dbReference type="GO" id="GO:0004857">
    <property type="term" value="F:enzyme inhibitor activity"/>
    <property type="evidence" value="ECO:0007669"/>
    <property type="project" value="InterPro"/>
</dbReference>
<dbReference type="InterPro" id="IPR052421">
    <property type="entry name" value="PCW_Enzyme_Inhibitor"/>
</dbReference>
<dbReference type="Gene3D" id="1.20.140.40">
    <property type="entry name" value="Invertase/pectin methylesterase inhibitor family protein"/>
    <property type="match status" value="2"/>
</dbReference>
<evidence type="ECO:0000259" key="4">
    <source>
        <dbReference type="SMART" id="SM00856"/>
    </source>
</evidence>
<evidence type="ECO:0000313" key="5">
    <source>
        <dbReference type="EMBL" id="KAK2975584.1"/>
    </source>
</evidence>
<dbReference type="InterPro" id="IPR006501">
    <property type="entry name" value="Pectinesterase_inhib_dom"/>
</dbReference>
<reference evidence="5" key="1">
    <citation type="submission" date="2022-12" db="EMBL/GenBank/DDBJ databases">
        <title>Draft genome assemblies for two species of Escallonia (Escalloniales).</title>
        <authorList>
            <person name="Chanderbali A."/>
            <person name="Dervinis C."/>
            <person name="Anghel I."/>
            <person name="Soltis D."/>
            <person name="Soltis P."/>
            <person name="Zapata F."/>
        </authorList>
    </citation>
    <scope>NUCLEOTIDE SEQUENCE</scope>
    <source>
        <strain evidence="5">UCBG92.1500</strain>
        <tissue evidence="5">Leaf</tissue>
    </source>
</reference>
<dbReference type="Pfam" id="PF04043">
    <property type="entry name" value="PMEI"/>
    <property type="match status" value="2"/>
</dbReference>